<name>A0A1S7U2E6_9HYPH</name>
<gene>
    <name evidence="1" type="ORF">AGR7A_Lc140060</name>
</gene>
<dbReference type="AlphaFoldDB" id="A0A1S7U2E6"/>
<comment type="caution">
    <text evidence="1">The sequence shown here is derived from an EMBL/GenBank/DDBJ whole genome shotgun (WGS) entry which is preliminary data.</text>
</comment>
<keyword evidence="2" id="KW-1185">Reference proteome</keyword>
<reference evidence="1" key="1">
    <citation type="submission" date="2016-01" db="EMBL/GenBank/DDBJ databases">
        <authorList>
            <person name="Regsiter A."/>
            <person name="william w."/>
        </authorList>
    </citation>
    <scope>NUCLEOTIDE SEQUENCE</scope>
    <source>
        <strain evidence="1">NCPPB 1641</strain>
    </source>
</reference>
<accession>A0A1S7U2E6</accession>
<proteinExistence type="predicted"/>
<sequence>MNLLCIFERFTSRITIASSDSHLSKFV</sequence>
<protein>
    <submittedName>
        <fullName evidence="1">Uncharacterized protein</fullName>
    </submittedName>
</protein>
<dbReference type="EMBL" id="FCNP01000035">
    <property type="protein sequence ID" value="CVI61009.1"/>
    <property type="molecule type" value="Genomic_DNA"/>
</dbReference>
<organism evidence="1 2">
    <name type="scientific">Agrobacterium deltaense NCPPB 1641</name>
    <dbReference type="NCBI Taxonomy" id="1183425"/>
    <lineage>
        <taxon>Bacteria</taxon>
        <taxon>Pseudomonadati</taxon>
        <taxon>Pseudomonadota</taxon>
        <taxon>Alphaproteobacteria</taxon>
        <taxon>Hyphomicrobiales</taxon>
        <taxon>Rhizobiaceae</taxon>
        <taxon>Rhizobium/Agrobacterium group</taxon>
        <taxon>Agrobacterium</taxon>
    </lineage>
</organism>
<evidence type="ECO:0000313" key="1">
    <source>
        <dbReference type="EMBL" id="CVI61009.1"/>
    </source>
</evidence>
<dbReference type="Proteomes" id="UP000192140">
    <property type="component" value="Unassembled WGS sequence"/>
</dbReference>
<evidence type="ECO:0000313" key="2">
    <source>
        <dbReference type="Proteomes" id="UP000192140"/>
    </source>
</evidence>